<dbReference type="OrthoDB" id="5295918at2"/>
<dbReference type="RefSeq" id="WP_085210222.1">
    <property type="nucleotide sequence ID" value="NZ_FXAM01000001.1"/>
</dbReference>
<sequence>MKKSSLILFASLLFAASATQAETPAPAAPATATPPTPAAAPATAPAHKAKSACYQDIQALCAGVQKGEGRIQKCLDEHADQVSAACKAEHAQKKAENQAIKAACKTDIKQFCADNKHHGAWLGCLKSHAAQLSPDCAKTLNDAMD</sequence>
<reference evidence="3 4" key="1">
    <citation type="submission" date="2016-12" db="EMBL/GenBank/DDBJ databases">
        <authorList>
            <person name="Song W.-J."/>
            <person name="Kurnit D.M."/>
        </authorList>
    </citation>
    <scope>NUCLEOTIDE SEQUENCE [LARGE SCALE GENOMIC DNA]</scope>
    <source>
        <strain evidence="3 4">175</strain>
    </source>
</reference>
<evidence type="ECO:0000256" key="2">
    <source>
        <dbReference type="SAM" id="SignalP"/>
    </source>
</evidence>
<dbReference type="Pfam" id="PF00839">
    <property type="entry name" value="Cys_rich_FGFR"/>
    <property type="match status" value="2"/>
</dbReference>
<evidence type="ECO:0000256" key="1">
    <source>
        <dbReference type="SAM" id="MobiDB-lite"/>
    </source>
</evidence>
<accession>A0A1Y6CTA8</accession>
<dbReference type="Proteomes" id="UP000192923">
    <property type="component" value="Unassembled WGS sequence"/>
</dbReference>
<evidence type="ECO:0000313" key="3">
    <source>
        <dbReference type="EMBL" id="SMF93546.1"/>
    </source>
</evidence>
<keyword evidence="4" id="KW-1185">Reference proteome</keyword>
<dbReference type="GO" id="GO:0016020">
    <property type="term" value="C:membrane"/>
    <property type="evidence" value="ECO:0007669"/>
    <property type="project" value="InterPro"/>
</dbReference>
<feature type="signal peptide" evidence="2">
    <location>
        <begin position="1"/>
        <end position="21"/>
    </location>
</feature>
<dbReference type="STRING" id="1760988.SAMN02949497_0833"/>
<dbReference type="EMBL" id="FXAM01000001">
    <property type="protein sequence ID" value="SMF93546.1"/>
    <property type="molecule type" value="Genomic_DNA"/>
</dbReference>
<dbReference type="PANTHER" id="PTHR11884:SF1">
    <property type="entry name" value="GOLGI APPARATUS PROTEIN 1"/>
    <property type="match status" value="1"/>
</dbReference>
<feature type="region of interest" description="Disordered" evidence="1">
    <location>
        <begin position="25"/>
        <end position="44"/>
    </location>
</feature>
<dbReference type="PANTHER" id="PTHR11884">
    <property type="entry name" value="SELECTIN LIGAND RELATED"/>
    <property type="match status" value="1"/>
</dbReference>
<dbReference type="InterPro" id="IPR039728">
    <property type="entry name" value="GLG1"/>
</dbReference>
<organism evidence="3 4">
    <name type="scientific">Methylomagnum ishizawai</name>
    <dbReference type="NCBI Taxonomy" id="1760988"/>
    <lineage>
        <taxon>Bacteria</taxon>
        <taxon>Pseudomonadati</taxon>
        <taxon>Pseudomonadota</taxon>
        <taxon>Gammaproteobacteria</taxon>
        <taxon>Methylococcales</taxon>
        <taxon>Methylococcaceae</taxon>
        <taxon>Methylomagnum</taxon>
    </lineage>
</organism>
<dbReference type="AlphaFoldDB" id="A0A1Y6CTA8"/>
<feature type="chain" id="PRO_5013187300" evidence="2">
    <location>
        <begin position="22"/>
        <end position="145"/>
    </location>
</feature>
<proteinExistence type="predicted"/>
<evidence type="ECO:0000313" key="4">
    <source>
        <dbReference type="Proteomes" id="UP000192923"/>
    </source>
</evidence>
<protein>
    <submittedName>
        <fullName evidence="3">Cysteine rich repeat-containing protein</fullName>
    </submittedName>
</protein>
<keyword evidence="2" id="KW-0732">Signal</keyword>
<dbReference type="InterPro" id="IPR001893">
    <property type="entry name" value="Cys-rich_GLG1_repeat"/>
</dbReference>
<name>A0A1Y6CTA8_9GAMM</name>
<gene>
    <name evidence="3" type="ORF">SAMN02949497_0833</name>
</gene>